<dbReference type="RefSeq" id="WP_075472939.1">
    <property type="nucleotide sequence ID" value="NZ_CP135003.1"/>
</dbReference>
<keyword evidence="8" id="KW-1185">Reference proteome</keyword>
<evidence type="ECO:0000256" key="1">
    <source>
        <dbReference type="ARBA" id="ARBA00009512"/>
    </source>
</evidence>
<dbReference type="EMBL" id="LN890285">
    <property type="protein sequence ID" value="CUR53348.1"/>
    <property type="molecule type" value="Genomic_DNA"/>
</dbReference>
<comment type="function">
    <text evidence="4 6">Binds together with bS18 to 16S ribosomal RNA.</text>
</comment>
<sequence>MRHYEIVLIINPEKSEKITQIIEFYKNFIIKKNGKIHRFEDWGRRSLAYPIKKYQKAHYLLFNIELKILKIKELEEHFKFNENILRNFILVVKKSITEMSHMLKNQEEIKKRVKNPI</sequence>
<keyword evidence="6" id="KW-0699">rRNA-binding</keyword>
<dbReference type="InterPro" id="IPR035980">
    <property type="entry name" value="Ribosomal_bS6_sf"/>
</dbReference>
<dbReference type="GO" id="GO:0005737">
    <property type="term" value="C:cytoplasm"/>
    <property type="evidence" value="ECO:0007669"/>
    <property type="project" value="UniProtKB-ARBA"/>
</dbReference>
<evidence type="ECO:0000256" key="3">
    <source>
        <dbReference type="ARBA" id="ARBA00023274"/>
    </source>
</evidence>
<comment type="similarity">
    <text evidence="1 6">Belongs to the bacterial ribosomal protein bS6 family.</text>
</comment>
<evidence type="ECO:0000256" key="6">
    <source>
        <dbReference type="HAMAP-Rule" id="MF_00360"/>
    </source>
</evidence>
<accession>A0A160SX91</accession>
<dbReference type="InterPro" id="IPR000529">
    <property type="entry name" value="Ribosomal_bS6"/>
</dbReference>
<keyword evidence="3 6" id="KW-0687">Ribonucleoprotein</keyword>
<dbReference type="Pfam" id="PF01250">
    <property type="entry name" value="Ribosomal_S6"/>
    <property type="match status" value="1"/>
</dbReference>
<dbReference type="NCBIfam" id="TIGR00166">
    <property type="entry name" value="S6"/>
    <property type="match status" value="1"/>
</dbReference>
<dbReference type="GO" id="GO:0070181">
    <property type="term" value="F:small ribosomal subunit rRNA binding"/>
    <property type="evidence" value="ECO:0007669"/>
    <property type="project" value="TreeGrafter"/>
</dbReference>
<proteinExistence type="inferred from homology"/>
<dbReference type="PANTHER" id="PTHR21011">
    <property type="entry name" value="MITOCHONDRIAL 28S RIBOSOMAL PROTEIN S6"/>
    <property type="match status" value="1"/>
</dbReference>
<keyword evidence="2 6" id="KW-0689">Ribosomal protein</keyword>
<reference evidence="8" key="1">
    <citation type="submission" date="2015-10" db="EMBL/GenBank/DDBJ databases">
        <authorList>
            <person name="Manzano-Marin A."/>
            <person name="Manzano-Marin A."/>
        </authorList>
    </citation>
    <scope>NUCLEOTIDE SEQUENCE [LARGE SCALE GENOMIC DNA]</scope>
    <source>
        <strain evidence="8">BTs</strain>
    </source>
</reference>
<dbReference type="InterPro" id="IPR020814">
    <property type="entry name" value="Ribosomal_S6_plastid/chlpt"/>
</dbReference>
<name>A0A160SX91_BUCTT</name>
<evidence type="ECO:0000256" key="2">
    <source>
        <dbReference type="ARBA" id="ARBA00022980"/>
    </source>
</evidence>
<gene>
    <name evidence="6 7" type="primary">rpsF</name>
    <name evidence="7" type="ORF">BTSPAZIEG_0392</name>
</gene>
<dbReference type="Proteomes" id="UP000243633">
    <property type="component" value="Chromosome 1"/>
</dbReference>
<dbReference type="Gene3D" id="3.30.70.60">
    <property type="match status" value="1"/>
</dbReference>
<evidence type="ECO:0000313" key="7">
    <source>
        <dbReference type="EMBL" id="CUR53348.1"/>
    </source>
</evidence>
<dbReference type="PATRIC" id="fig|98804.3.peg.367"/>
<dbReference type="GO" id="GO:0006412">
    <property type="term" value="P:translation"/>
    <property type="evidence" value="ECO:0007669"/>
    <property type="project" value="UniProtKB-UniRule"/>
</dbReference>
<protein>
    <recommendedName>
        <fullName evidence="5 6">Small ribosomal subunit protein bS6</fullName>
    </recommendedName>
</protein>
<keyword evidence="6" id="KW-0694">RNA-binding</keyword>
<dbReference type="InterPro" id="IPR014717">
    <property type="entry name" value="Transl_elong_EF1B/ribsomal_bS6"/>
</dbReference>
<dbReference type="GO" id="GO:0015935">
    <property type="term" value="C:small ribosomal subunit"/>
    <property type="evidence" value="ECO:0007669"/>
    <property type="project" value="TreeGrafter"/>
</dbReference>
<evidence type="ECO:0000313" key="8">
    <source>
        <dbReference type="Proteomes" id="UP000243633"/>
    </source>
</evidence>
<dbReference type="HAMAP" id="MF_00360">
    <property type="entry name" value="Ribosomal_bS6"/>
    <property type="match status" value="1"/>
</dbReference>
<evidence type="ECO:0000256" key="5">
    <source>
        <dbReference type="ARBA" id="ARBA00035294"/>
    </source>
</evidence>
<organism evidence="7 8">
    <name type="scientific">Buchnera aphidicola subsp. Tuberolachnus salignus</name>
    <dbReference type="NCBI Taxonomy" id="98804"/>
    <lineage>
        <taxon>Bacteria</taxon>
        <taxon>Pseudomonadati</taxon>
        <taxon>Pseudomonadota</taxon>
        <taxon>Gammaproteobacteria</taxon>
        <taxon>Enterobacterales</taxon>
        <taxon>Erwiniaceae</taxon>
        <taxon>Buchnera</taxon>
    </lineage>
</organism>
<dbReference type="SUPFAM" id="SSF54995">
    <property type="entry name" value="Ribosomal protein S6"/>
    <property type="match status" value="1"/>
</dbReference>
<dbReference type="OrthoDB" id="9812702at2"/>
<dbReference type="GO" id="GO:0003735">
    <property type="term" value="F:structural constituent of ribosome"/>
    <property type="evidence" value="ECO:0007669"/>
    <property type="project" value="InterPro"/>
</dbReference>
<dbReference type="PANTHER" id="PTHR21011:SF1">
    <property type="entry name" value="SMALL RIBOSOMAL SUBUNIT PROTEIN BS6M"/>
    <property type="match status" value="1"/>
</dbReference>
<dbReference type="STRING" id="98804.BTSPAZIEG_0392"/>
<dbReference type="AlphaFoldDB" id="A0A160SX91"/>
<dbReference type="CDD" id="cd00473">
    <property type="entry name" value="bS6"/>
    <property type="match status" value="1"/>
</dbReference>
<evidence type="ECO:0000256" key="4">
    <source>
        <dbReference type="ARBA" id="ARBA00035104"/>
    </source>
</evidence>